<dbReference type="EMBL" id="JBELOE010000236">
    <property type="protein sequence ID" value="MER2492811.1"/>
    <property type="molecule type" value="Genomic_DNA"/>
</dbReference>
<dbReference type="RefSeq" id="WP_143872111.1">
    <property type="nucleotide sequence ID" value="NZ_CP041660.1"/>
</dbReference>
<dbReference type="InterPro" id="IPR004107">
    <property type="entry name" value="Integrase_SAM-like_N"/>
</dbReference>
<gene>
    <name evidence="4" type="ORF">ABS311_13075</name>
</gene>
<evidence type="ECO:0000256" key="2">
    <source>
        <dbReference type="PROSITE-ProRule" id="PRU01248"/>
    </source>
</evidence>
<keyword evidence="1" id="KW-0229">DNA integration</keyword>
<comment type="caution">
    <text evidence="4">The sequence shown here is derived from an EMBL/GenBank/DDBJ whole genome shotgun (WGS) entry which is preliminary data.</text>
</comment>
<dbReference type="PROSITE" id="PS51900">
    <property type="entry name" value="CB"/>
    <property type="match status" value="1"/>
</dbReference>
<sequence length="85" mass="9880">MNSHDQTQFNTLYLTYINELKLQGKSDKTIECYSRALRQTADFFDTCPDDLSVEDLKRFNKVTHLVVIVTCPCCHYEITGEKKLT</sequence>
<dbReference type="InterPro" id="IPR044068">
    <property type="entry name" value="CB"/>
</dbReference>
<dbReference type="Proteomes" id="UP001467690">
    <property type="component" value="Unassembled WGS sequence"/>
</dbReference>
<dbReference type="Pfam" id="PF13495">
    <property type="entry name" value="Phage_int_SAM_4"/>
    <property type="match status" value="1"/>
</dbReference>
<evidence type="ECO:0000313" key="5">
    <source>
        <dbReference type="Proteomes" id="UP001467690"/>
    </source>
</evidence>
<reference evidence="4 5" key="1">
    <citation type="submission" date="2024-06" db="EMBL/GenBank/DDBJ databases">
        <authorList>
            <person name="Chen R.Y."/>
        </authorList>
    </citation>
    <scope>NUCLEOTIDE SEQUENCE [LARGE SCALE GENOMIC DNA]</scope>
    <source>
        <strain evidence="4 5">D2</strain>
    </source>
</reference>
<evidence type="ECO:0000256" key="1">
    <source>
        <dbReference type="ARBA" id="ARBA00022908"/>
    </source>
</evidence>
<feature type="domain" description="Core-binding (CB)" evidence="3">
    <location>
        <begin position="7"/>
        <end position="85"/>
    </location>
</feature>
<keyword evidence="5" id="KW-1185">Reference proteome</keyword>
<evidence type="ECO:0000259" key="3">
    <source>
        <dbReference type="PROSITE" id="PS51900"/>
    </source>
</evidence>
<accession>A0ABV1RIP2</accession>
<keyword evidence="2" id="KW-0238">DNA-binding</keyword>
<protein>
    <submittedName>
        <fullName evidence="4">Phage integrase N-terminal SAM-like domain-containing protein</fullName>
    </submittedName>
</protein>
<name>A0ABV1RIP2_9ALTE</name>
<organism evidence="4 5">
    <name type="scientific">Catenovulum sediminis</name>
    <dbReference type="NCBI Taxonomy" id="1740262"/>
    <lineage>
        <taxon>Bacteria</taxon>
        <taxon>Pseudomonadati</taxon>
        <taxon>Pseudomonadota</taxon>
        <taxon>Gammaproteobacteria</taxon>
        <taxon>Alteromonadales</taxon>
        <taxon>Alteromonadaceae</taxon>
        <taxon>Catenovulum</taxon>
    </lineage>
</organism>
<proteinExistence type="predicted"/>
<evidence type="ECO:0000313" key="4">
    <source>
        <dbReference type="EMBL" id="MER2492811.1"/>
    </source>
</evidence>